<keyword evidence="2" id="KW-1185">Reference proteome</keyword>
<name>A0ACA9RKR7_9GLOM</name>
<organism evidence="1 2">
    <name type="scientific">Cetraspora pellucida</name>
    <dbReference type="NCBI Taxonomy" id="1433469"/>
    <lineage>
        <taxon>Eukaryota</taxon>
        <taxon>Fungi</taxon>
        <taxon>Fungi incertae sedis</taxon>
        <taxon>Mucoromycota</taxon>
        <taxon>Glomeromycotina</taxon>
        <taxon>Glomeromycetes</taxon>
        <taxon>Diversisporales</taxon>
        <taxon>Gigasporaceae</taxon>
        <taxon>Cetraspora</taxon>
    </lineage>
</organism>
<sequence>MTNIQLKIDLPELVWHRFKDLWNEIKIFPEEEMIFERVLESRSFEDKEVNELVKKLQFNLSFLIIDRSRLHDE</sequence>
<evidence type="ECO:0000313" key="2">
    <source>
        <dbReference type="Proteomes" id="UP000789366"/>
    </source>
</evidence>
<protein>
    <submittedName>
        <fullName evidence="1">14531_t:CDS:1</fullName>
    </submittedName>
</protein>
<accession>A0ACA9RKR7</accession>
<feature type="non-terminal residue" evidence="1">
    <location>
        <position position="73"/>
    </location>
</feature>
<comment type="caution">
    <text evidence="1">The sequence shown here is derived from an EMBL/GenBank/DDBJ whole genome shotgun (WGS) entry which is preliminary data.</text>
</comment>
<dbReference type="Proteomes" id="UP000789366">
    <property type="component" value="Unassembled WGS sequence"/>
</dbReference>
<gene>
    <name evidence="1" type="ORF">SPELUC_LOCUS17879</name>
</gene>
<evidence type="ECO:0000313" key="1">
    <source>
        <dbReference type="EMBL" id="CAG8798895.1"/>
    </source>
</evidence>
<dbReference type="EMBL" id="CAJVPW010077520">
    <property type="protein sequence ID" value="CAG8798895.1"/>
    <property type="molecule type" value="Genomic_DNA"/>
</dbReference>
<reference evidence="1" key="1">
    <citation type="submission" date="2021-06" db="EMBL/GenBank/DDBJ databases">
        <authorList>
            <person name="Kallberg Y."/>
            <person name="Tangrot J."/>
            <person name="Rosling A."/>
        </authorList>
    </citation>
    <scope>NUCLEOTIDE SEQUENCE</scope>
    <source>
        <strain evidence="1">28 12/20/2015</strain>
    </source>
</reference>
<proteinExistence type="predicted"/>